<evidence type="ECO:0000256" key="2">
    <source>
        <dbReference type="ARBA" id="ARBA00006676"/>
    </source>
</evidence>
<gene>
    <name evidence="7" type="ORF">ACFQ2V_08180</name>
</gene>
<dbReference type="EMBL" id="JBHTKH010000004">
    <property type="protein sequence ID" value="MFD1054279.1"/>
    <property type="molecule type" value="Genomic_DNA"/>
</dbReference>
<dbReference type="InterPro" id="IPR001365">
    <property type="entry name" value="A_deaminase_dom"/>
</dbReference>
<dbReference type="SUPFAM" id="SSF51556">
    <property type="entry name" value="Metallo-dependent hydrolases"/>
    <property type="match status" value="1"/>
</dbReference>
<dbReference type="PANTHER" id="PTHR43114:SF6">
    <property type="entry name" value="ADENINE DEAMINASE"/>
    <property type="match status" value="1"/>
</dbReference>
<dbReference type="Proteomes" id="UP001597046">
    <property type="component" value="Unassembled WGS sequence"/>
</dbReference>
<comment type="cofactor">
    <cofactor evidence="1">
        <name>Zn(2+)</name>
        <dbReference type="ChEBI" id="CHEBI:29105"/>
    </cofactor>
</comment>
<dbReference type="Pfam" id="PF00962">
    <property type="entry name" value="A_deaminase"/>
    <property type="match status" value="1"/>
</dbReference>
<dbReference type="RefSeq" id="WP_386052179.1">
    <property type="nucleotide sequence ID" value="NZ_JBHTKH010000004.1"/>
</dbReference>
<accession>A0ABW3MXY4</accession>
<evidence type="ECO:0000256" key="5">
    <source>
        <dbReference type="ARBA" id="ARBA00022833"/>
    </source>
</evidence>
<evidence type="ECO:0000259" key="6">
    <source>
        <dbReference type="Pfam" id="PF00962"/>
    </source>
</evidence>
<keyword evidence="5" id="KW-0862">Zinc</keyword>
<sequence>MGGPGRGVVAVGLAGAEAAFPPAPFVAPLRRAAAAGLAVVPHCGEGTGAAGVRAALALDPLRLCHAVGAETDPTLVEELRHRGVCLDMAPSSNVALGIVADLASHPLPALLRAGLDVTLSTDIPGFLGHGPVEELARCAAAWALTDEEVVRLAETSVRRSLAPAHLRLAHP</sequence>
<dbReference type="PANTHER" id="PTHR43114">
    <property type="entry name" value="ADENINE DEAMINASE"/>
    <property type="match status" value="1"/>
</dbReference>
<name>A0ABW3MXY4_9MICO</name>
<comment type="similarity">
    <text evidence="2">Belongs to the metallo-dependent hydrolases superfamily. Adenosine and AMP deaminases family.</text>
</comment>
<comment type="caution">
    <text evidence="7">The sequence shown here is derived from an EMBL/GenBank/DDBJ whole genome shotgun (WGS) entry which is preliminary data.</text>
</comment>
<evidence type="ECO:0000256" key="3">
    <source>
        <dbReference type="ARBA" id="ARBA00022723"/>
    </source>
</evidence>
<feature type="domain" description="Adenosine deaminase" evidence="6">
    <location>
        <begin position="6"/>
        <end position="166"/>
    </location>
</feature>
<protein>
    <recommendedName>
        <fullName evidence="6">Adenosine deaminase domain-containing protein</fullName>
    </recommendedName>
</protein>
<keyword evidence="4" id="KW-0378">Hydrolase</keyword>
<evidence type="ECO:0000256" key="4">
    <source>
        <dbReference type="ARBA" id="ARBA00022801"/>
    </source>
</evidence>
<dbReference type="InterPro" id="IPR032466">
    <property type="entry name" value="Metal_Hydrolase"/>
</dbReference>
<evidence type="ECO:0000313" key="7">
    <source>
        <dbReference type="EMBL" id="MFD1054279.1"/>
    </source>
</evidence>
<reference evidence="8" key="1">
    <citation type="journal article" date="2019" name="Int. J. Syst. Evol. Microbiol.">
        <title>The Global Catalogue of Microorganisms (GCM) 10K type strain sequencing project: providing services to taxonomists for standard genome sequencing and annotation.</title>
        <authorList>
            <consortium name="The Broad Institute Genomics Platform"/>
            <consortium name="The Broad Institute Genome Sequencing Center for Infectious Disease"/>
            <person name="Wu L."/>
            <person name="Ma J."/>
        </authorList>
    </citation>
    <scope>NUCLEOTIDE SEQUENCE [LARGE SCALE GENOMIC DNA]</scope>
    <source>
        <strain evidence="8">CCUG 57508</strain>
    </source>
</reference>
<evidence type="ECO:0000256" key="1">
    <source>
        <dbReference type="ARBA" id="ARBA00001947"/>
    </source>
</evidence>
<dbReference type="InterPro" id="IPR006330">
    <property type="entry name" value="Ado/ade_deaminase"/>
</dbReference>
<dbReference type="Gene3D" id="3.20.20.140">
    <property type="entry name" value="Metal-dependent hydrolases"/>
    <property type="match status" value="1"/>
</dbReference>
<keyword evidence="3" id="KW-0479">Metal-binding</keyword>
<evidence type="ECO:0000313" key="8">
    <source>
        <dbReference type="Proteomes" id="UP001597046"/>
    </source>
</evidence>
<proteinExistence type="inferred from homology"/>
<keyword evidence="8" id="KW-1185">Reference proteome</keyword>
<organism evidence="7 8">
    <name type="scientific">Terrabacter terrigena</name>
    <dbReference type="NCBI Taxonomy" id="574718"/>
    <lineage>
        <taxon>Bacteria</taxon>
        <taxon>Bacillati</taxon>
        <taxon>Actinomycetota</taxon>
        <taxon>Actinomycetes</taxon>
        <taxon>Micrococcales</taxon>
        <taxon>Intrasporangiaceae</taxon>
        <taxon>Terrabacter</taxon>
    </lineage>
</organism>